<organism evidence="13 14">
    <name type="scientific">Hanseniaspora valbyensis NRRL Y-1626</name>
    <dbReference type="NCBI Taxonomy" id="766949"/>
    <lineage>
        <taxon>Eukaryota</taxon>
        <taxon>Fungi</taxon>
        <taxon>Dikarya</taxon>
        <taxon>Ascomycota</taxon>
        <taxon>Saccharomycotina</taxon>
        <taxon>Saccharomycetes</taxon>
        <taxon>Saccharomycodales</taxon>
        <taxon>Saccharomycodaceae</taxon>
        <taxon>Hanseniaspora</taxon>
    </lineage>
</organism>
<feature type="compositionally biased region" description="Polar residues" evidence="11">
    <location>
        <begin position="961"/>
        <end position="982"/>
    </location>
</feature>
<dbReference type="InterPro" id="IPR011009">
    <property type="entry name" value="Kinase-like_dom_sf"/>
</dbReference>
<feature type="region of interest" description="Disordered" evidence="11">
    <location>
        <begin position="1286"/>
        <end position="1306"/>
    </location>
</feature>
<comment type="catalytic activity">
    <reaction evidence="9">
        <text>L-seryl-[protein] + ATP = O-phospho-L-seryl-[protein] + ADP + H(+)</text>
        <dbReference type="Rhea" id="RHEA:17989"/>
        <dbReference type="Rhea" id="RHEA-COMP:9863"/>
        <dbReference type="Rhea" id="RHEA-COMP:11604"/>
        <dbReference type="ChEBI" id="CHEBI:15378"/>
        <dbReference type="ChEBI" id="CHEBI:29999"/>
        <dbReference type="ChEBI" id="CHEBI:30616"/>
        <dbReference type="ChEBI" id="CHEBI:83421"/>
        <dbReference type="ChEBI" id="CHEBI:456216"/>
        <dbReference type="EC" id="2.7.11.1"/>
    </reaction>
</comment>
<feature type="region of interest" description="Disordered" evidence="11">
    <location>
        <begin position="470"/>
        <end position="507"/>
    </location>
</feature>
<feature type="compositionally biased region" description="Basic and acidic residues" evidence="11">
    <location>
        <begin position="594"/>
        <end position="604"/>
    </location>
</feature>
<protein>
    <recommendedName>
        <fullName evidence="2">non-specific serine/threonine protein kinase</fullName>
        <ecNumber evidence="2">2.7.11.1</ecNumber>
    </recommendedName>
</protein>
<name>A0A1B7TD33_9ASCO</name>
<dbReference type="Gene3D" id="1.10.510.10">
    <property type="entry name" value="Transferase(Phosphotransferase) domain 1"/>
    <property type="match status" value="1"/>
</dbReference>
<evidence type="ECO:0000256" key="5">
    <source>
        <dbReference type="ARBA" id="ARBA00022741"/>
    </source>
</evidence>
<proteinExistence type="inferred from homology"/>
<evidence type="ECO:0000256" key="11">
    <source>
        <dbReference type="SAM" id="MobiDB-lite"/>
    </source>
</evidence>
<feature type="compositionally biased region" description="Low complexity" evidence="11">
    <location>
        <begin position="17"/>
        <end position="57"/>
    </location>
</feature>
<keyword evidence="6 13" id="KW-0418">Kinase</keyword>
<feature type="compositionally biased region" description="Polar residues" evidence="11">
    <location>
        <begin position="1039"/>
        <end position="1073"/>
    </location>
</feature>
<dbReference type="InterPro" id="IPR050629">
    <property type="entry name" value="STE20/SPS1-PAK"/>
</dbReference>
<evidence type="ECO:0000256" key="4">
    <source>
        <dbReference type="ARBA" id="ARBA00022679"/>
    </source>
</evidence>
<keyword evidence="14" id="KW-1185">Reference proteome</keyword>
<evidence type="ECO:0000313" key="14">
    <source>
        <dbReference type="Proteomes" id="UP000092321"/>
    </source>
</evidence>
<evidence type="ECO:0000256" key="9">
    <source>
        <dbReference type="ARBA" id="ARBA00048679"/>
    </source>
</evidence>
<feature type="compositionally biased region" description="Low complexity" evidence="11">
    <location>
        <begin position="153"/>
        <end position="164"/>
    </location>
</feature>
<feature type="region of interest" description="Disordered" evidence="11">
    <location>
        <begin position="1415"/>
        <end position="1435"/>
    </location>
</feature>
<evidence type="ECO:0000256" key="6">
    <source>
        <dbReference type="ARBA" id="ARBA00022777"/>
    </source>
</evidence>
<feature type="binding site" evidence="10">
    <location>
        <position position="219"/>
    </location>
    <ligand>
        <name>ATP</name>
        <dbReference type="ChEBI" id="CHEBI:30616"/>
    </ligand>
</feature>
<evidence type="ECO:0000256" key="2">
    <source>
        <dbReference type="ARBA" id="ARBA00012513"/>
    </source>
</evidence>
<feature type="region of interest" description="Disordered" evidence="11">
    <location>
        <begin position="1017"/>
        <end position="1082"/>
    </location>
</feature>
<feature type="compositionally biased region" description="Polar residues" evidence="11">
    <location>
        <begin position="563"/>
        <end position="593"/>
    </location>
</feature>
<keyword evidence="5 10" id="KW-0547">Nucleotide-binding</keyword>
<dbReference type="GO" id="GO:0005524">
    <property type="term" value="F:ATP binding"/>
    <property type="evidence" value="ECO:0007669"/>
    <property type="project" value="UniProtKB-UniRule"/>
</dbReference>
<dbReference type="EC" id="2.7.11.1" evidence="2"/>
<feature type="domain" description="Protein kinase" evidence="12">
    <location>
        <begin position="190"/>
        <end position="443"/>
    </location>
</feature>
<comment type="similarity">
    <text evidence="1">Belongs to the protein kinase superfamily. STE Ser/Thr protein kinase family. STE20 subfamily.</text>
</comment>
<feature type="compositionally biased region" description="Low complexity" evidence="11">
    <location>
        <begin position="96"/>
        <end position="116"/>
    </location>
</feature>
<feature type="compositionally biased region" description="Acidic residues" evidence="11">
    <location>
        <begin position="605"/>
        <end position="625"/>
    </location>
</feature>
<feature type="region of interest" description="Disordered" evidence="11">
    <location>
        <begin position="560"/>
        <end position="625"/>
    </location>
</feature>
<evidence type="ECO:0000256" key="1">
    <source>
        <dbReference type="ARBA" id="ARBA00008874"/>
    </source>
</evidence>
<feature type="region of interest" description="Disordered" evidence="11">
    <location>
        <begin position="1113"/>
        <end position="1133"/>
    </location>
</feature>
<dbReference type="PROSITE" id="PS50011">
    <property type="entry name" value="PROTEIN_KINASE_DOM"/>
    <property type="match status" value="1"/>
</dbReference>
<dbReference type="InterPro" id="IPR000719">
    <property type="entry name" value="Prot_kinase_dom"/>
</dbReference>
<keyword evidence="7 10" id="KW-0067">ATP-binding</keyword>
<feature type="compositionally biased region" description="Polar residues" evidence="11">
    <location>
        <begin position="117"/>
        <end position="138"/>
    </location>
</feature>
<dbReference type="GO" id="GO:0004674">
    <property type="term" value="F:protein serine/threonine kinase activity"/>
    <property type="evidence" value="ECO:0007669"/>
    <property type="project" value="UniProtKB-KW"/>
</dbReference>
<dbReference type="Proteomes" id="UP000092321">
    <property type="component" value="Unassembled WGS sequence"/>
</dbReference>
<feature type="compositionally biased region" description="Low complexity" evidence="11">
    <location>
        <begin position="1336"/>
        <end position="1348"/>
    </location>
</feature>
<dbReference type="PANTHER" id="PTHR48012">
    <property type="entry name" value="STERILE20-LIKE KINASE, ISOFORM B-RELATED"/>
    <property type="match status" value="1"/>
</dbReference>
<feature type="compositionally biased region" description="Polar residues" evidence="11">
    <location>
        <begin position="1415"/>
        <end position="1433"/>
    </location>
</feature>
<dbReference type="Pfam" id="PF00069">
    <property type="entry name" value="Pkinase"/>
    <property type="match status" value="1"/>
</dbReference>
<comment type="caution">
    <text evidence="13">The sequence shown here is derived from an EMBL/GenBank/DDBJ whole genome shotgun (WGS) entry which is preliminary data.</text>
</comment>
<keyword evidence="3" id="KW-0723">Serine/threonine-protein kinase</keyword>
<feature type="region of interest" description="Disordered" evidence="11">
    <location>
        <begin position="1"/>
        <end position="57"/>
    </location>
</feature>
<dbReference type="InterPro" id="IPR008271">
    <property type="entry name" value="Ser/Thr_kinase_AS"/>
</dbReference>
<dbReference type="PANTHER" id="PTHR48012:SF10">
    <property type="entry name" value="FI20177P1"/>
    <property type="match status" value="1"/>
</dbReference>
<dbReference type="EMBL" id="LXPE01000015">
    <property type="protein sequence ID" value="OBA26633.1"/>
    <property type="molecule type" value="Genomic_DNA"/>
</dbReference>
<dbReference type="SMART" id="SM00220">
    <property type="entry name" value="S_TKc"/>
    <property type="match status" value="1"/>
</dbReference>
<comment type="catalytic activity">
    <reaction evidence="8">
        <text>L-threonyl-[protein] + ATP = O-phospho-L-threonyl-[protein] + ADP + H(+)</text>
        <dbReference type="Rhea" id="RHEA:46608"/>
        <dbReference type="Rhea" id="RHEA-COMP:11060"/>
        <dbReference type="Rhea" id="RHEA-COMP:11605"/>
        <dbReference type="ChEBI" id="CHEBI:15378"/>
        <dbReference type="ChEBI" id="CHEBI:30013"/>
        <dbReference type="ChEBI" id="CHEBI:30616"/>
        <dbReference type="ChEBI" id="CHEBI:61977"/>
        <dbReference type="ChEBI" id="CHEBI:456216"/>
        <dbReference type="EC" id="2.7.11.1"/>
    </reaction>
</comment>
<reference evidence="14" key="1">
    <citation type="journal article" date="2016" name="Proc. Natl. Acad. Sci. U.S.A.">
        <title>Comparative genomics of biotechnologically important yeasts.</title>
        <authorList>
            <person name="Riley R."/>
            <person name="Haridas S."/>
            <person name="Wolfe K.H."/>
            <person name="Lopes M.R."/>
            <person name="Hittinger C.T."/>
            <person name="Goeker M."/>
            <person name="Salamov A.A."/>
            <person name="Wisecaver J.H."/>
            <person name="Long T.M."/>
            <person name="Calvey C.H."/>
            <person name="Aerts A.L."/>
            <person name="Barry K.W."/>
            <person name="Choi C."/>
            <person name="Clum A."/>
            <person name="Coughlan A.Y."/>
            <person name="Deshpande S."/>
            <person name="Douglass A.P."/>
            <person name="Hanson S.J."/>
            <person name="Klenk H.-P."/>
            <person name="LaButti K.M."/>
            <person name="Lapidus A."/>
            <person name="Lindquist E.A."/>
            <person name="Lipzen A.M."/>
            <person name="Meier-Kolthoff J.P."/>
            <person name="Ohm R.A."/>
            <person name="Otillar R.P."/>
            <person name="Pangilinan J.L."/>
            <person name="Peng Y."/>
            <person name="Rokas A."/>
            <person name="Rosa C.A."/>
            <person name="Scheuner C."/>
            <person name="Sibirny A.A."/>
            <person name="Slot J.C."/>
            <person name="Stielow J.B."/>
            <person name="Sun H."/>
            <person name="Kurtzman C.P."/>
            <person name="Blackwell M."/>
            <person name="Grigoriev I.V."/>
            <person name="Jeffries T.W."/>
        </authorList>
    </citation>
    <scope>NUCLEOTIDE SEQUENCE [LARGE SCALE GENOMIC DNA]</scope>
    <source>
        <strain evidence="14">NRRL Y-1626</strain>
    </source>
</reference>
<dbReference type="PROSITE" id="PS00108">
    <property type="entry name" value="PROTEIN_KINASE_ST"/>
    <property type="match status" value="1"/>
</dbReference>
<dbReference type="OrthoDB" id="248923at2759"/>
<evidence type="ECO:0000256" key="10">
    <source>
        <dbReference type="PROSITE-ProRule" id="PRU10141"/>
    </source>
</evidence>
<sequence length="1590" mass="176311">MENNNFLLNSHPARQVSSSEMNNNNHNKGGNSNTINLNSSNNNNINNNNSSSSSSNGSKNIFLTLGRSHSSSIINNTTSAINKNLTSLLSGSNNHSTPSLQSLSQTSKQQSNSTVTANSNYHQLNSNDPNTLATNKLNGANIMKRNRSNTAGPSMMPSTSASAPLLPTTSFSRKKDTTIIKQPLNVANIFKRTDVIGRGKFGVVYKGYHIKTNHIYAIKVLNLDSNEDEIEDVQKEVKFLSSSKNIPNVTKYYGSYMNDTKLWIIMEYCAGGSLRTLLRAGPLDDKTMSVIFRELLFALSAIHHDKVIHRDIKAANVLISHDGKVKLCDFGVAAKLTQTRARRQSLAGTPFWMAPEVITESASYDSKADIWSLGITAYESATCNPPYCEVDAMRAMQMIVKNKPPRLEGKQYSQSLKEFVALCLDENPYERPNADTLLKSNFIVQYSSVKVSHLKELIIRYHNYKIKNKNNMSTVDNEPSSLNKEEHQKVKTSKMKTAKTTTSGKSIKEIKSNKRTNEQIISSSNAVNIPSTPMPLAPSMGDKTFSDVFGAAVSANKNKLKQQESVNGSLKQTSNESSKESVITNSRIITLTQDENKDKQKKEDEGEEEEKEEEEEGVDAEEEEEEIIEWDFESINPSETTNDKIKKTSIQNQMKTNYKSDINDENYWDEERNEYPYINDDEKQNTSTNHMNVTMGRQFSYFNTQSAAAAAASMINSYHPHQGNTINRSYKVVQNTIHTGNLKYSNTYKNTLNYNIYSNNNVQGTIQTNKNMSLKTDGNNNNRFSNTRVKSSNNKHDQMESSYSNKVINDAPQPPRNLMKLFEDLDTRNPSELELPLMTPTPLIDHFGNEPKSYFDNIPNAQRNENYGMYMMKNKKYLQEGKTNSNLSLNIESTGTPLSENNVVEIEIPDELPVVTTPSMASIPAQINSRSRSSTLNAVLTKNANAVANNMELHRRGTVSTGYLKNPTITNSQNNTINGEHTNNSNEVSPNEPETFKIANNNGSGTSPVKLDLRVNTTNNTTSYNPKELLEEGMGRKSPTASSAKQARTSSPNQRSMFSSEPLSAMTPSSSFIPSPKRKRNLSIVGGQPKAVLGDTKSNTDIMNSLLQPFNAVNSNEPVNDETIKPGFGESGINTNKRLTRDFKRNNPNLKLEMPLPNNNIKSAAAQSIELISRGITKNGQNDEVITEQPLPTSSINQFGFNTNTTSNIAIAMTPLAEKNMMFCTSDIKKSEENNLSGILEENVVSNEMGKTNTQGLPSGLGTINDSINNKSSVNLERKISDVNGTANNISSINKPEINSTTKNDGVNVFDSKNNTSQLTINNNSNQSGLVNGLTNSTTNVSNTSSNNINMIKKPSSPLNSLDDRKTTTTEQPSSTNNEAPLTNTSPSAMLNNFLAQNAASSVSLETTGTINNNSISQDTSIENNSGSQLSTTTSIINPRINSRIRTSSITNNTSTVTIPKIDDFADMRIVLLDYPALKENETGITKVNGNEHSDSSPLEYAFEEEKDTVNNIDNKDSTNNSSTIDDKNDVKITDLKEFLEEERDHYYYYALEQEQRDMLMSDLKNLIMDYEKSFASLEQEFKIFDDSLE</sequence>
<dbReference type="PROSITE" id="PS00107">
    <property type="entry name" value="PROTEIN_KINASE_ATP"/>
    <property type="match status" value="1"/>
</dbReference>
<dbReference type="InterPro" id="IPR017441">
    <property type="entry name" value="Protein_kinase_ATP_BS"/>
</dbReference>
<dbReference type="FunFam" id="1.10.510.10:FF:000499">
    <property type="entry name" value="Serine/threonine-protein kinase KIC1"/>
    <property type="match status" value="1"/>
</dbReference>
<dbReference type="SUPFAM" id="SSF56112">
    <property type="entry name" value="Protein kinase-like (PK-like)"/>
    <property type="match status" value="1"/>
</dbReference>
<feature type="compositionally biased region" description="Polar residues" evidence="11">
    <location>
        <begin position="1369"/>
        <end position="1388"/>
    </location>
</feature>
<feature type="region of interest" description="Disordered" evidence="11">
    <location>
        <begin position="92"/>
        <end position="169"/>
    </location>
</feature>
<evidence type="ECO:0000313" key="13">
    <source>
        <dbReference type="EMBL" id="OBA26633.1"/>
    </source>
</evidence>
<evidence type="ECO:0000256" key="8">
    <source>
        <dbReference type="ARBA" id="ARBA00047899"/>
    </source>
</evidence>
<evidence type="ECO:0000256" key="7">
    <source>
        <dbReference type="ARBA" id="ARBA00022840"/>
    </source>
</evidence>
<feature type="compositionally biased region" description="Polar residues" evidence="11">
    <location>
        <begin position="470"/>
        <end position="482"/>
    </location>
</feature>
<feature type="region of interest" description="Disordered" evidence="11">
    <location>
        <begin position="1336"/>
        <end position="1388"/>
    </location>
</feature>
<dbReference type="GO" id="GO:0005737">
    <property type="term" value="C:cytoplasm"/>
    <property type="evidence" value="ECO:0007669"/>
    <property type="project" value="TreeGrafter"/>
</dbReference>
<evidence type="ECO:0000256" key="3">
    <source>
        <dbReference type="ARBA" id="ARBA00022527"/>
    </source>
</evidence>
<feature type="region of interest" description="Disordered" evidence="11">
    <location>
        <begin position="961"/>
        <end position="990"/>
    </location>
</feature>
<keyword evidence="4" id="KW-0808">Transferase</keyword>
<accession>A0A1B7TD33</accession>
<gene>
    <name evidence="13" type="ORF">HANVADRAFT_2584</name>
</gene>
<evidence type="ECO:0000259" key="12">
    <source>
        <dbReference type="PROSITE" id="PS50011"/>
    </source>
</evidence>